<evidence type="ECO:0000256" key="1">
    <source>
        <dbReference type="SAM" id="Phobius"/>
    </source>
</evidence>
<keyword evidence="3" id="KW-1185">Reference proteome</keyword>
<organism evidence="2 3">
    <name type="scientific">Streptomyces phage Scap1</name>
    <dbReference type="NCBI Taxonomy" id="2041354"/>
    <lineage>
        <taxon>Viruses</taxon>
        <taxon>Duplodnaviria</taxon>
        <taxon>Heunggongvirae</taxon>
        <taxon>Uroviricota</taxon>
        <taxon>Caudoviricetes</taxon>
        <taxon>Scapunavirus</taxon>
        <taxon>Scapunavirus scap1</taxon>
    </lineage>
</organism>
<sequence>MKPAPTKGFGFSFWQKFPGGNFLATFTCIIVRPLLIGFIMKSWNEIQAMTKEEVAQENRRLVKRLVLTKIVAPIAITAVVHYGVNYLVNRLDNSDND</sequence>
<reference evidence="2 3" key="1">
    <citation type="submission" date="2017-09" db="EMBL/GenBank/DDBJ databases">
        <authorList>
            <person name="Ehlers B."/>
            <person name="Leendertz F.H."/>
        </authorList>
    </citation>
    <scope>NUCLEOTIDE SEQUENCE [LARGE SCALE GENOMIC DNA]</scope>
</reference>
<accession>A0A2D1GNZ2</accession>
<evidence type="ECO:0000313" key="2">
    <source>
        <dbReference type="EMBL" id="ATN93678.1"/>
    </source>
</evidence>
<name>A0A2D1GNZ2_9CAUD</name>
<dbReference type="EMBL" id="MF975637">
    <property type="protein sequence ID" value="ATN93678.1"/>
    <property type="molecule type" value="Genomic_DNA"/>
</dbReference>
<feature type="transmembrane region" description="Helical" evidence="1">
    <location>
        <begin position="61"/>
        <end position="84"/>
    </location>
</feature>
<proteinExistence type="predicted"/>
<feature type="transmembrane region" description="Helical" evidence="1">
    <location>
        <begin position="20"/>
        <end position="40"/>
    </location>
</feature>
<keyword evidence="1" id="KW-0472">Membrane</keyword>
<gene>
    <name evidence="2" type="ORF">SEA_SCAP1_29</name>
</gene>
<evidence type="ECO:0000313" key="3">
    <source>
        <dbReference type="Proteomes" id="UP000228985"/>
    </source>
</evidence>
<dbReference type="Proteomes" id="UP000228985">
    <property type="component" value="Segment"/>
</dbReference>
<protein>
    <submittedName>
        <fullName evidence="2">Uncharacterized protein</fullName>
    </submittedName>
</protein>
<keyword evidence="1" id="KW-0812">Transmembrane</keyword>
<keyword evidence="1" id="KW-1133">Transmembrane helix</keyword>